<dbReference type="RefSeq" id="WP_249312011.1">
    <property type="nucleotide sequence ID" value="NZ_JACRSU010000002.1"/>
</dbReference>
<evidence type="ECO:0000313" key="2">
    <source>
        <dbReference type="Proteomes" id="UP000611762"/>
    </source>
</evidence>
<dbReference type="AlphaFoldDB" id="A0A926DM64"/>
<sequence length="138" mass="16549">MGTDLQEVYDAFFIKVPTVDFFGKESQVFQFFKSAISKCYRHTYDKLDYVCDEYTYEGYFKNIISNSSIELISMFMVKEYLVQKFSLLTTRKQYLGTQAFNKIPSNKEEFDLTENSLKYWTDEISRFLMEFPDYSDER</sequence>
<organism evidence="1 2">
    <name type="scientific">Congzhengia minquanensis</name>
    <dbReference type="NCBI Taxonomy" id="2763657"/>
    <lineage>
        <taxon>Bacteria</taxon>
        <taxon>Bacillati</taxon>
        <taxon>Bacillota</taxon>
        <taxon>Clostridia</taxon>
        <taxon>Eubacteriales</taxon>
        <taxon>Oscillospiraceae</taxon>
        <taxon>Congzhengia</taxon>
    </lineage>
</organism>
<gene>
    <name evidence="1" type="ORF">H8698_07605</name>
</gene>
<comment type="caution">
    <text evidence="1">The sequence shown here is derived from an EMBL/GenBank/DDBJ whole genome shotgun (WGS) entry which is preliminary data.</text>
</comment>
<proteinExistence type="predicted"/>
<name>A0A926DM64_9FIRM</name>
<dbReference type="EMBL" id="JACRSU010000002">
    <property type="protein sequence ID" value="MBC8540841.1"/>
    <property type="molecule type" value="Genomic_DNA"/>
</dbReference>
<dbReference type="Proteomes" id="UP000611762">
    <property type="component" value="Unassembled WGS sequence"/>
</dbReference>
<accession>A0A926DM64</accession>
<protein>
    <submittedName>
        <fullName evidence="1">Uncharacterized protein</fullName>
    </submittedName>
</protein>
<keyword evidence="2" id="KW-1185">Reference proteome</keyword>
<evidence type="ECO:0000313" key="1">
    <source>
        <dbReference type="EMBL" id="MBC8540841.1"/>
    </source>
</evidence>
<reference evidence="1" key="1">
    <citation type="submission" date="2020-08" db="EMBL/GenBank/DDBJ databases">
        <title>Genome public.</title>
        <authorList>
            <person name="Liu C."/>
            <person name="Sun Q."/>
        </authorList>
    </citation>
    <scope>NUCLEOTIDE SEQUENCE</scope>
    <source>
        <strain evidence="1">H8</strain>
    </source>
</reference>